<proteinExistence type="predicted"/>
<keyword evidence="1" id="KW-0732">Signal</keyword>
<name>A0A9P0N5L9_SPOLI</name>
<sequence length="276" mass="32514">MKIFLILLLYLNVAISENNDTITNIIKTNLKRIKELGYEEDVSKIYVDSELQELWRNYVIESDEYKLAKLTKSTTYRPLAVPTSSFTGSPPNIILKDIPRIENTEKLQNFTKIVDLSKNPNTTTLHNNELIERNGTIFDVRRQINSQAGMKDMQKSMNEAQPNNAPTARIEDIREPYWEDGHWVFERTPTPPPGRGETTSQVYFATTNPQDCDPFCSYYFKNHGVVCCHRYTVIQRKNEYKTFSNMCEMEQFNCRQLTKRKWHFYKFLFNLLCRYV</sequence>
<gene>
    <name evidence="2" type="ORF">SPLIT_LOCUS7720</name>
</gene>
<dbReference type="Proteomes" id="UP001153321">
    <property type="component" value="Chromosome 26"/>
</dbReference>
<protein>
    <submittedName>
        <fullName evidence="2">Uncharacterized protein</fullName>
    </submittedName>
</protein>
<keyword evidence="3" id="KW-1185">Reference proteome</keyword>
<accession>A0A9P0N5L9</accession>
<dbReference type="EMBL" id="LR824557">
    <property type="protein sequence ID" value="CAH1642364.1"/>
    <property type="molecule type" value="Genomic_DNA"/>
</dbReference>
<evidence type="ECO:0000313" key="2">
    <source>
        <dbReference type="EMBL" id="CAH1642364.1"/>
    </source>
</evidence>
<reference evidence="2" key="1">
    <citation type="submission" date="2022-02" db="EMBL/GenBank/DDBJ databases">
        <authorList>
            <person name="King R."/>
        </authorList>
    </citation>
    <scope>NUCLEOTIDE SEQUENCE</scope>
</reference>
<feature type="signal peptide" evidence="1">
    <location>
        <begin position="1"/>
        <end position="16"/>
    </location>
</feature>
<dbReference type="AlphaFoldDB" id="A0A9P0N5L9"/>
<evidence type="ECO:0000256" key="1">
    <source>
        <dbReference type="SAM" id="SignalP"/>
    </source>
</evidence>
<organism evidence="2 3">
    <name type="scientific">Spodoptera littoralis</name>
    <name type="common">Egyptian cotton leafworm</name>
    <dbReference type="NCBI Taxonomy" id="7109"/>
    <lineage>
        <taxon>Eukaryota</taxon>
        <taxon>Metazoa</taxon>
        <taxon>Ecdysozoa</taxon>
        <taxon>Arthropoda</taxon>
        <taxon>Hexapoda</taxon>
        <taxon>Insecta</taxon>
        <taxon>Pterygota</taxon>
        <taxon>Neoptera</taxon>
        <taxon>Endopterygota</taxon>
        <taxon>Lepidoptera</taxon>
        <taxon>Glossata</taxon>
        <taxon>Ditrysia</taxon>
        <taxon>Noctuoidea</taxon>
        <taxon>Noctuidae</taxon>
        <taxon>Amphipyrinae</taxon>
        <taxon>Spodoptera</taxon>
    </lineage>
</organism>
<feature type="chain" id="PRO_5040308002" evidence="1">
    <location>
        <begin position="17"/>
        <end position="276"/>
    </location>
</feature>
<evidence type="ECO:0000313" key="3">
    <source>
        <dbReference type="Proteomes" id="UP001153321"/>
    </source>
</evidence>